<evidence type="ECO:0000256" key="8">
    <source>
        <dbReference type="ARBA" id="ARBA00022837"/>
    </source>
</evidence>
<evidence type="ECO:0000256" key="6">
    <source>
        <dbReference type="ARBA" id="ARBA00022723"/>
    </source>
</evidence>
<dbReference type="SFLD" id="SFLDS00003">
    <property type="entry name" value="Haloacid_Dehalogenase"/>
    <property type="match status" value="1"/>
</dbReference>
<dbReference type="InterPro" id="IPR008250">
    <property type="entry name" value="ATPase_P-typ_transduc_dom_A_sf"/>
</dbReference>
<dbReference type="SMART" id="SM00831">
    <property type="entry name" value="Cation_ATPase_N"/>
    <property type="match status" value="1"/>
</dbReference>
<dbReference type="InterPro" id="IPR001757">
    <property type="entry name" value="P_typ_ATPase"/>
</dbReference>
<organism evidence="18 19">
    <name type="scientific">Cocos nucifera</name>
    <name type="common">Coconut palm</name>
    <dbReference type="NCBI Taxonomy" id="13894"/>
    <lineage>
        <taxon>Eukaryota</taxon>
        <taxon>Viridiplantae</taxon>
        <taxon>Streptophyta</taxon>
        <taxon>Embryophyta</taxon>
        <taxon>Tracheophyta</taxon>
        <taxon>Spermatophyta</taxon>
        <taxon>Magnoliopsida</taxon>
        <taxon>Liliopsida</taxon>
        <taxon>Arecaceae</taxon>
        <taxon>Arecoideae</taxon>
        <taxon>Cocoseae</taxon>
        <taxon>Attaleinae</taxon>
        <taxon>Cocos</taxon>
    </lineage>
</organism>
<dbReference type="Pfam" id="PF00689">
    <property type="entry name" value="Cation_ATPase_C"/>
    <property type="match status" value="2"/>
</dbReference>
<sequence length="1206" mass="133564">MEEKPFPAWSWSVEQCLKEYNVKLEKGLSCHEVEKRRERYGWNELRKENGKPLWSLVLEQFDEMLVKILLVAAFISFALAYLQGSESGHAGFEVYVEPAVIVLILVLNAIVGVWQETNAEKALEALKEMQSESAKVRRDGCYVPDLPARELVPGDIVELRVGDKVPADMRIAALKTSTLRVEQSSLTGESMPVIKGTNPVFLDDCELQAKECMVFSGTTVVNGGCVCIVTGIGMSTEIGKIQTQIHEASLEEQDTPLKKKLDEFGGRLTSAIGMVCLIVWAINYRNFITWDDSNASWWNFHFSFEKCTYYFKIAVALAVAAIPEGLPAVITTCLALGTRKMAQKNAIVRKLPSVETLGCTTVICSDKTGTLTTNQMSVNEFFTLGDKTTTFRLFHVEGTTYNPRDGGITGWISHNMDPSLQVLAEICAICNDAGIYCNDYLFRATGMPTEAALKVLVEKMGVPDAKARGKIRDTQLAADYSIDCTSVKLGCCDWWMRRSRRIATLELDRVRKSMSVIVRELTGNNRLLVKGAVESILERSSSVQLADGSVALLDEQSRQLILSRVHEMSSKGLRCLGFAFKDDLGEFSDYYADTHPAHKKLLDPANYSEIESNLIFVGVIGLRGAVESILERSSSVQLADGSVALLDEQSRQLILSRVHEMSSKGLRCLGFAFKDDLGEFSDYYADTHPAHKKLLDPANYSEIESNLIFVGVIGLRDPPRDEVKKAIEDCRGAGIRVMVITGDNKSTAEAVCQEIGLFPSMTSIRGKSFTGKEFMALPVSQQIKILSKPGGAVFSRAEPRHKQEIVRLLKEMGEIVAMTGDGVNDAPALKLADIGIAMGMTGTEVAKEAADMVLADDNFSTIVSAVAEGRAIYNNMKSFIRYMISSNVGEVISIFLTAALGIPECLIPVQLLWVNLVTDGPPATALGFNPADVDTMQRPPRKSNDALINSWVLFRYLTIFSSMDSVLELKVNWDTSRYLRIMKILMHKHAWHAVKSIPHQGSFACHFALRHLVQLFVHYMVIGSYVGLATVGIFVLWYTQPSFLGIDLSSDGHTLVSLSELRSWGECPTWTDFSPDPFLAGDQVIAFTDPCDYFTVGKVKAMTLSLSVLVAIEMFNSLNALSEDNSLVQMPPWKNPWLLVAMLVSFSVHLLIIYIPFLASVFGIVSLSLNEWLLVVLVSFPVVLIDEALKYVGRRQWRTNQKHKVA</sequence>
<evidence type="ECO:0000313" key="18">
    <source>
        <dbReference type="EMBL" id="KAG1362276.1"/>
    </source>
</evidence>
<feature type="transmembrane region" description="Helical" evidence="16">
    <location>
        <begin position="268"/>
        <end position="288"/>
    </location>
</feature>
<evidence type="ECO:0000256" key="16">
    <source>
        <dbReference type="SAM" id="Phobius"/>
    </source>
</evidence>
<dbReference type="Gene3D" id="3.40.50.1000">
    <property type="entry name" value="HAD superfamily/HAD-like"/>
    <property type="match status" value="1"/>
</dbReference>
<dbReference type="GO" id="GO:0005524">
    <property type="term" value="F:ATP binding"/>
    <property type="evidence" value="ECO:0007669"/>
    <property type="project" value="UniProtKB-KW"/>
</dbReference>
<keyword evidence="19" id="KW-1185">Reference proteome</keyword>
<evidence type="ECO:0000256" key="1">
    <source>
        <dbReference type="ARBA" id="ARBA00004141"/>
    </source>
</evidence>
<keyword evidence="4" id="KW-0109">Calcium transport</keyword>
<evidence type="ECO:0000256" key="2">
    <source>
        <dbReference type="ARBA" id="ARBA00012790"/>
    </source>
</evidence>
<keyword evidence="7" id="KW-0547">Nucleotide-binding</keyword>
<dbReference type="InterPro" id="IPR036412">
    <property type="entry name" value="HAD-like_sf"/>
</dbReference>
<feature type="transmembrane region" description="Helical" evidence="16">
    <location>
        <begin position="94"/>
        <end position="114"/>
    </location>
</feature>
<keyword evidence="14 16" id="KW-0472">Membrane</keyword>
<evidence type="ECO:0000256" key="13">
    <source>
        <dbReference type="ARBA" id="ARBA00023065"/>
    </source>
</evidence>
<evidence type="ECO:0000313" key="19">
    <source>
        <dbReference type="Proteomes" id="UP000797356"/>
    </source>
</evidence>
<comment type="subcellular location">
    <subcellularLocation>
        <location evidence="1">Membrane</location>
        <topology evidence="1">Multi-pass membrane protein</topology>
    </subcellularLocation>
</comment>
<dbReference type="GO" id="GO:0016020">
    <property type="term" value="C:membrane"/>
    <property type="evidence" value="ECO:0007669"/>
    <property type="project" value="UniProtKB-SubCell"/>
</dbReference>
<dbReference type="FunFam" id="1.20.1110.10:FF:000065">
    <property type="entry name" value="Sarcoplasmic/endoplasmic reticulum calcium ATPase 1"/>
    <property type="match status" value="3"/>
</dbReference>
<keyword evidence="9" id="KW-0067">ATP-binding</keyword>
<dbReference type="FunFam" id="2.70.150.10:FF:000014">
    <property type="entry name" value="Calcium-transporting ATPase, putative"/>
    <property type="match status" value="1"/>
</dbReference>
<dbReference type="FunFam" id="3.40.50.1000:FF:000028">
    <property type="entry name" value="Calcium-transporting P-type ATPase, putative"/>
    <property type="match status" value="1"/>
</dbReference>
<evidence type="ECO:0000256" key="9">
    <source>
        <dbReference type="ARBA" id="ARBA00022840"/>
    </source>
</evidence>
<evidence type="ECO:0000256" key="15">
    <source>
        <dbReference type="ARBA" id="ARBA00048694"/>
    </source>
</evidence>
<dbReference type="PROSITE" id="PS00154">
    <property type="entry name" value="ATPASE_E1_E2"/>
    <property type="match status" value="1"/>
</dbReference>
<keyword evidence="3" id="KW-0813">Transport</keyword>
<dbReference type="InterPro" id="IPR006068">
    <property type="entry name" value="ATPase_P-typ_cation-transptr_C"/>
</dbReference>
<feature type="transmembrane region" description="Helical" evidence="16">
    <location>
        <begin position="1016"/>
        <end position="1038"/>
    </location>
</feature>
<dbReference type="GO" id="GO:0016887">
    <property type="term" value="F:ATP hydrolysis activity"/>
    <property type="evidence" value="ECO:0007669"/>
    <property type="project" value="InterPro"/>
</dbReference>
<dbReference type="Gene3D" id="1.20.1110.10">
    <property type="entry name" value="Calcium-transporting ATPase, transmembrane domain"/>
    <property type="match status" value="4"/>
</dbReference>
<dbReference type="FunFam" id="3.40.1110.10:FF:000021">
    <property type="entry name" value="calcium-transporting ATPase, endoplasmic reticulum-type"/>
    <property type="match status" value="1"/>
</dbReference>
<feature type="domain" description="Cation-transporting P-type ATPase N-terminal" evidence="17">
    <location>
        <begin position="7"/>
        <end position="81"/>
    </location>
</feature>
<protein>
    <recommendedName>
        <fullName evidence="2">P-type Ca(2+) transporter</fullName>
        <ecNumber evidence="2">7.2.2.10</ecNumber>
    </recommendedName>
</protein>
<dbReference type="InterPro" id="IPR018303">
    <property type="entry name" value="ATPase_P-typ_P_site"/>
</dbReference>
<dbReference type="SUPFAM" id="SSF81653">
    <property type="entry name" value="Calcium ATPase, transduction domain A"/>
    <property type="match status" value="1"/>
</dbReference>
<dbReference type="SUPFAM" id="SSF56784">
    <property type="entry name" value="HAD-like"/>
    <property type="match status" value="1"/>
</dbReference>
<dbReference type="SUPFAM" id="SSF81665">
    <property type="entry name" value="Calcium ATPase, transmembrane domain M"/>
    <property type="match status" value="2"/>
</dbReference>
<dbReference type="Proteomes" id="UP000797356">
    <property type="component" value="Chromosome 10"/>
</dbReference>
<evidence type="ECO:0000259" key="17">
    <source>
        <dbReference type="SMART" id="SM00831"/>
    </source>
</evidence>
<dbReference type="InterPro" id="IPR004014">
    <property type="entry name" value="ATPase_P-typ_cation-transptr_N"/>
</dbReference>
<evidence type="ECO:0000256" key="5">
    <source>
        <dbReference type="ARBA" id="ARBA00022692"/>
    </source>
</evidence>
<dbReference type="GO" id="GO:0005388">
    <property type="term" value="F:P-type calcium transporter activity"/>
    <property type="evidence" value="ECO:0007669"/>
    <property type="project" value="UniProtKB-EC"/>
</dbReference>
<proteinExistence type="predicted"/>
<keyword evidence="12 16" id="KW-1133">Transmembrane helix</keyword>
<feature type="transmembrane region" description="Helical" evidence="16">
    <location>
        <begin position="1172"/>
        <end position="1192"/>
    </location>
</feature>
<dbReference type="GO" id="GO:0046872">
    <property type="term" value="F:metal ion binding"/>
    <property type="evidence" value="ECO:0007669"/>
    <property type="project" value="UniProtKB-KW"/>
</dbReference>
<evidence type="ECO:0000256" key="14">
    <source>
        <dbReference type="ARBA" id="ARBA00023136"/>
    </source>
</evidence>
<dbReference type="Pfam" id="PF00702">
    <property type="entry name" value="Hydrolase"/>
    <property type="match status" value="1"/>
</dbReference>
<comment type="catalytic activity">
    <reaction evidence="15">
        <text>Ca(2+)(in) + ATP + H2O = Ca(2+)(out) + ADP + phosphate + H(+)</text>
        <dbReference type="Rhea" id="RHEA:18105"/>
        <dbReference type="ChEBI" id="CHEBI:15377"/>
        <dbReference type="ChEBI" id="CHEBI:15378"/>
        <dbReference type="ChEBI" id="CHEBI:29108"/>
        <dbReference type="ChEBI" id="CHEBI:30616"/>
        <dbReference type="ChEBI" id="CHEBI:43474"/>
        <dbReference type="ChEBI" id="CHEBI:456216"/>
        <dbReference type="EC" id="7.2.2.10"/>
    </reaction>
</comment>
<evidence type="ECO:0000256" key="12">
    <source>
        <dbReference type="ARBA" id="ARBA00022989"/>
    </source>
</evidence>
<keyword evidence="6" id="KW-0479">Metal-binding</keyword>
<accession>A0A8K0N8C0</accession>
<dbReference type="PANTHER" id="PTHR42861">
    <property type="entry name" value="CALCIUM-TRANSPORTING ATPASE"/>
    <property type="match status" value="1"/>
</dbReference>
<dbReference type="EC" id="7.2.2.10" evidence="2"/>
<dbReference type="InterPro" id="IPR059000">
    <property type="entry name" value="ATPase_P-type_domA"/>
</dbReference>
<dbReference type="Pfam" id="PF13246">
    <property type="entry name" value="Cation_ATPase"/>
    <property type="match status" value="1"/>
</dbReference>
<dbReference type="OrthoDB" id="3352408at2759"/>
<dbReference type="Gene3D" id="2.70.150.10">
    <property type="entry name" value="Calcium-transporting ATPase, cytoplasmic transduction domain A"/>
    <property type="match status" value="1"/>
</dbReference>
<dbReference type="AlphaFoldDB" id="A0A8K0N8C0"/>
<evidence type="ECO:0000256" key="4">
    <source>
        <dbReference type="ARBA" id="ARBA00022568"/>
    </source>
</evidence>
<evidence type="ECO:0000256" key="11">
    <source>
        <dbReference type="ARBA" id="ARBA00022967"/>
    </source>
</evidence>
<reference evidence="18" key="2">
    <citation type="submission" date="2019-07" db="EMBL/GenBank/DDBJ databases">
        <authorList>
            <person name="Yang Y."/>
            <person name="Bocs S."/>
            <person name="Baudouin L."/>
        </authorList>
    </citation>
    <scope>NUCLEOTIDE SEQUENCE</scope>
    <source>
        <tissue evidence="18">Spear leaf of Hainan Tall coconut</tissue>
    </source>
</reference>
<keyword evidence="5 16" id="KW-0812">Transmembrane</keyword>
<keyword evidence="8" id="KW-0106">Calcium</keyword>
<feature type="transmembrane region" description="Helical" evidence="16">
    <location>
        <begin position="308"/>
        <end position="336"/>
    </location>
</feature>
<dbReference type="Pfam" id="PF00122">
    <property type="entry name" value="E1-E2_ATPase"/>
    <property type="match status" value="1"/>
</dbReference>
<keyword evidence="10" id="KW-0460">Magnesium</keyword>
<dbReference type="NCBIfam" id="TIGR01494">
    <property type="entry name" value="ATPase_P-type"/>
    <property type="match status" value="2"/>
</dbReference>
<keyword evidence="13" id="KW-0406">Ion transport</keyword>
<feature type="transmembrane region" description="Helical" evidence="16">
    <location>
        <begin position="64"/>
        <end position="82"/>
    </location>
</feature>
<feature type="transmembrane region" description="Helical" evidence="16">
    <location>
        <begin position="1137"/>
        <end position="1166"/>
    </location>
</feature>
<dbReference type="InterPro" id="IPR023214">
    <property type="entry name" value="HAD_sf"/>
</dbReference>
<reference evidence="18" key="1">
    <citation type="journal article" date="2017" name="Gigascience">
        <title>The genome draft of coconut (Cocos nucifera).</title>
        <authorList>
            <person name="Xiao Y."/>
            <person name="Xu P."/>
            <person name="Fan H."/>
            <person name="Baudouin L."/>
            <person name="Xia W."/>
            <person name="Bocs S."/>
            <person name="Xu J."/>
            <person name="Li Q."/>
            <person name="Guo A."/>
            <person name="Zhou L."/>
            <person name="Li J."/>
            <person name="Wu Y."/>
            <person name="Ma Z."/>
            <person name="Armero A."/>
            <person name="Issali A.E."/>
            <person name="Liu N."/>
            <person name="Peng M."/>
            <person name="Yang Y."/>
        </authorList>
    </citation>
    <scope>NUCLEOTIDE SEQUENCE</scope>
    <source>
        <tissue evidence="18">Spear leaf of Hainan Tall coconut</tissue>
    </source>
</reference>
<dbReference type="InterPro" id="IPR023299">
    <property type="entry name" value="ATPase_P-typ_cyto_dom_N"/>
</dbReference>
<dbReference type="PRINTS" id="PR00119">
    <property type="entry name" value="CATATPASE"/>
</dbReference>
<evidence type="ECO:0000256" key="3">
    <source>
        <dbReference type="ARBA" id="ARBA00022448"/>
    </source>
</evidence>
<name>A0A8K0N8C0_COCNU</name>
<comment type="caution">
    <text evidence="18">The sequence shown here is derived from an EMBL/GenBank/DDBJ whole genome shotgun (WGS) entry which is preliminary data.</text>
</comment>
<gene>
    <name evidence="18" type="ORF">COCNU_10G004950</name>
</gene>
<dbReference type="SUPFAM" id="SSF81660">
    <property type="entry name" value="Metal cation-transporting ATPase, ATP-binding domain N"/>
    <property type="match status" value="1"/>
</dbReference>
<dbReference type="Gene3D" id="3.40.1110.10">
    <property type="entry name" value="Calcium-transporting ATPase, cytoplasmic domain N"/>
    <property type="match status" value="2"/>
</dbReference>
<dbReference type="Pfam" id="PF00690">
    <property type="entry name" value="Cation_ATPase_N"/>
    <property type="match status" value="1"/>
</dbReference>
<dbReference type="EMBL" id="CM017881">
    <property type="protein sequence ID" value="KAG1362276.1"/>
    <property type="molecule type" value="Genomic_DNA"/>
</dbReference>
<evidence type="ECO:0000256" key="7">
    <source>
        <dbReference type="ARBA" id="ARBA00022741"/>
    </source>
</evidence>
<evidence type="ECO:0000256" key="10">
    <source>
        <dbReference type="ARBA" id="ARBA00022842"/>
    </source>
</evidence>
<dbReference type="InterPro" id="IPR023298">
    <property type="entry name" value="ATPase_P-typ_TM_dom_sf"/>
</dbReference>
<keyword evidence="11" id="KW-1278">Translocase</keyword>